<dbReference type="SMART" id="SM00369">
    <property type="entry name" value="LRR_TYP"/>
    <property type="match status" value="10"/>
</dbReference>
<dbReference type="InterPro" id="IPR001611">
    <property type="entry name" value="Leu-rich_rpt"/>
</dbReference>
<keyword evidence="2" id="KW-1185">Reference proteome</keyword>
<dbReference type="InterPro" id="IPR032675">
    <property type="entry name" value="LRR_dom_sf"/>
</dbReference>
<dbReference type="Pfam" id="PF13855">
    <property type="entry name" value="LRR_8"/>
    <property type="match status" value="3"/>
</dbReference>
<reference evidence="1" key="2">
    <citation type="submission" date="2022-08" db="UniProtKB">
        <authorList>
            <consortium name="EnsemblMetazoa"/>
        </authorList>
    </citation>
    <scope>IDENTIFICATION</scope>
    <source>
        <strain evidence="1">STECLA/ALBI9_A</strain>
    </source>
</reference>
<dbReference type="EnsemblMetazoa" id="AALB005127-RA">
    <property type="protein sequence ID" value="AALB005127-PA"/>
    <property type="gene ID" value="AALB005127"/>
</dbReference>
<dbReference type="VEuPathDB" id="VectorBase:AALB20_038183"/>
<accession>A0A182FF36</accession>
<evidence type="ECO:0000313" key="2">
    <source>
        <dbReference type="Proteomes" id="UP000069272"/>
    </source>
</evidence>
<dbReference type="PANTHER" id="PTHR45712">
    <property type="entry name" value="AGAP008170-PA"/>
    <property type="match status" value="1"/>
</dbReference>
<dbReference type="SUPFAM" id="SSF52058">
    <property type="entry name" value="L domain-like"/>
    <property type="match status" value="2"/>
</dbReference>
<name>A0A182FF36_ANOAL</name>
<dbReference type="InterPro" id="IPR003591">
    <property type="entry name" value="Leu-rich_rpt_typical-subtyp"/>
</dbReference>
<sequence length="884" mass="98551">MLRLLFSYVPVVTVVGLMVCADVLVHAQCSTDYEFECYIQFINMTSDGFARLLHIFATTSYPSYTVQRLIVAKSSGAFLQRIGQLTNGIIYLQYNEPVFVLPEGNELIYVTLTVAPALRVFIAGRNDHLQSLRIENSSLGVIPATLKQLTQLQLLEIDCSPLTTLPLDMLAKNPYLFHVDLLANRIAQILPLTDPGAVLSVKKLSLTANRIVHLDLSVFEGAKDLSYLDLRNNRMLSISAGTKAGSLPNLLSLYLDGNRLSTFDPLLGLHAPRLTVLSLSENNFTEIPSKWEKSSALRYISLDSNRIRTFDFATVRSLKALESISLTENRIHTVRASPPVVELPLLQSIYLRGNALESFSLNGIELPTIGWITLDQNRLSRVPPVYRKYPQVRLFLTDNPIRCASLEQNQDKLSAYLITVSVAWEDYICPSKIINLLNIDMCCVVKLIGLLLYVLSVSNTCSGQCEEYGFLSCNIALLNMTSDGGPRLRRAIDNSEDNLSSIIIDRLIVASAASGPFLQRIGAFTRSLSFLKYHDAVFQLPADTIIEGVFITDASPLRSFVAARNQYLQTLHIDKCSLDRIPTTLANMPVLNILIIRECALTVVRMDAFAGTSALQSVALDENKIRQLLPATSNPTTSLPIREFSIESNLLERVDMAVFASMLELESLRLRGNRIVALQATLPVTLSNLYDFRLALNDISSIELGQLTLPRIGVLMLDQNAFQDIPSNWPKMPTLVSLSLMQNNLKDANLTALRVFPNLQYVYLDDNQITTVQVREPVRLPVLDILSLSKNKLTSVNFSKLDVPVIYLIELAYNQLKAIPPLFQRYPNITLSISDNPLTCSAIQPLKNRIVERKLFVNSVWGDVACKTTSFIAIDKEEKVCCNV</sequence>
<reference evidence="1 2" key="1">
    <citation type="journal article" date="2017" name="G3 (Bethesda)">
        <title>The Physical Genome Mapping of Anopheles albimanus Corrected Scaffold Misassemblies and Identified Interarm Rearrangements in Genus Anopheles.</title>
        <authorList>
            <person name="Artemov G.N."/>
            <person name="Peery A.N."/>
            <person name="Jiang X."/>
            <person name="Tu Z."/>
            <person name="Stegniy V.N."/>
            <person name="Sharakhova M.V."/>
            <person name="Sharakhov I.V."/>
        </authorList>
    </citation>
    <scope>NUCLEOTIDE SEQUENCE [LARGE SCALE GENOMIC DNA]</scope>
    <source>
        <strain evidence="1 2">ALBI9_A</strain>
    </source>
</reference>
<dbReference type="PROSITE" id="PS51450">
    <property type="entry name" value="LRR"/>
    <property type="match status" value="1"/>
</dbReference>
<dbReference type="Gene3D" id="3.80.10.10">
    <property type="entry name" value="Ribonuclease Inhibitor"/>
    <property type="match status" value="3"/>
</dbReference>
<dbReference type="STRING" id="7167.A0A182FF36"/>
<protein>
    <recommendedName>
        <fullName evidence="3">Leucine rich immune protein (Coil-less)</fullName>
    </recommendedName>
</protein>
<dbReference type="InterPro" id="IPR050333">
    <property type="entry name" value="SLRP"/>
</dbReference>
<dbReference type="AlphaFoldDB" id="A0A182FF36"/>
<dbReference type="Proteomes" id="UP000069272">
    <property type="component" value="Chromosome 3L"/>
</dbReference>
<evidence type="ECO:0008006" key="3">
    <source>
        <dbReference type="Google" id="ProtNLM"/>
    </source>
</evidence>
<organism evidence="1 2">
    <name type="scientific">Anopheles albimanus</name>
    <name type="common">New world malaria mosquito</name>
    <dbReference type="NCBI Taxonomy" id="7167"/>
    <lineage>
        <taxon>Eukaryota</taxon>
        <taxon>Metazoa</taxon>
        <taxon>Ecdysozoa</taxon>
        <taxon>Arthropoda</taxon>
        <taxon>Hexapoda</taxon>
        <taxon>Insecta</taxon>
        <taxon>Pterygota</taxon>
        <taxon>Neoptera</taxon>
        <taxon>Endopterygota</taxon>
        <taxon>Diptera</taxon>
        <taxon>Nematocera</taxon>
        <taxon>Culicoidea</taxon>
        <taxon>Culicidae</taxon>
        <taxon>Anophelinae</taxon>
        <taxon>Anopheles</taxon>
    </lineage>
</organism>
<evidence type="ECO:0000313" key="1">
    <source>
        <dbReference type="EnsemblMetazoa" id="AALB005127-PA"/>
    </source>
</evidence>
<dbReference type="VEuPathDB" id="VectorBase:AALB20_029155"/>
<dbReference type="PANTHER" id="PTHR45712:SF22">
    <property type="entry name" value="INSULIN-LIKE GROWTH FACTOR-BINDING PROTEIN COMPLEX ACID LABILE SUBUNIT"/>
    <property type="match status" value="1"/>
</dbReference>
<dbReference type="VEuPathDB" id="VectorBase:AALB005127"/>
<dbReference type="GO" id="GO:0005615">
    <property type="term" value="C:extracellular space"/>
    <property type="evidence" value="ECO:0007669"/>
    <property type="project" value="TreeGrafter"/>
</dbReference>
<proteinExistence type="predicted"/>